<name>A0AAE0HP59_9PEZI</name>
<gene>
    <name evidence="2" type="ORF">B0H64DRAFT_8862</name>
</gene>
<protein>
    <submittedName>
        <fullName evidence="2">Uncharacterized protein</fullName>
    </submittedName>
</protein>
<evidence type="ECO:0000313" key="2">
    <source>
        <dbReference type="EMBL" id="KAK3300178.1"/>
    </source>
</evidence>
<organism evidence="2 3">
    <name type="scientific">Chaetomium fimeti</name>
    <dbReference type="NCBI Taxonomy" id="1854472"/>
    <lineage>
        <taxon>Eukaryota</taxon>
        <taxon>Fungi</taxon>
        <taxon>Dikarya</taxon>
        <taxon>Ascomycota</taxon>
        <taxon>Pezizomycotina</taxon>
        <taxon>Sordariomycetes</taxon>
        <taxon>Sordariomycetidae</taxon>
        <taxon>Sordariales</taxon>
        <taxon>Chaetomiaceae</taxon>
        <taxon>Chaetomium</taxon>
    </lineage>
</organism>
<evidence type="ECO:0000256" key="1">
    <source>
        <dbReference type="SAM" id="MobiDB-lite"/>
    </source>
</evidence>
<keyword evidence="3" id="KW-1185">Reference proteome</keyword>
<evidence type="ECO:0000313" key="3">
    <source>
        <dbReference type="Proteomes" id="UP001278766"/>
    </source>
</evidence>
<dbReference type="RefSeq" id="XP_062663692.1">
    <property type="nucleotide sequence ID" value="XM_062808928.1"/>
</dbReference>
<dbReference type="EMBL" id="JAUEPN010000001">
    <property type="protein sequence ID" value="KAK3300178.1"/>
    <property type="molecule type" value="Genomic_DNA"/>
</dbReference>
<reference evidence="2" key="1">
    <citation type="journal article" date="2023" name="Mol. Phylogenet. Evol.">
        <title>Genome-scale phylogeny and comparative genomics of the fungal order Sordariales.</title>
        <authorList>
            <person name="Hensen N."/>
            <person name="Bonometti L."/>
            <person name="Westerberg I."/>
            <person name="Brannstrom I.O."/>
            <person name="Guillou S."/>
            <person name="Cros-Aarteil S."/>
            <person name="Calhoun S."/>
            <person name="Haridas S."/>
            <person name="Kuo A."/>
            <person name="Mondo S."/>
            <person name="Pangilinan J."/>
            <person name="Riley R."/>
            <person name="LaButti K."/>
            <person name="Andreopoulos B."/>
            <person name="Lipzen A."/>
            <person name="Chen C."/>
            <person name="Yan M."/>
            <person name="Daum C."/>
            <person name="Ng V."/>
            <person name="Clum A."/>
            <person name="Steindorff A."/>
            <person name="Ohm R.A."/>
            <person name="Martin F."/>
            <person name="Silar P."/>
            <person name="Natvig D.O."/>
            <person name="Lalanne C."/>
            <person name="Gautier V."/>
            <person name="Ament-Velasquez S.L."/>
            <person name="Kruys A."/>
            <person name="Hutchinson M.I."/>
            <person name="Powell A.J."/>
            <person name="Barry K."/>
            <person name="Miller A.N."/>
            <person name="Grigoriev I.V."/>
            <person name="Debuchy R."/>
            <person name="Gladieux P."/>
            <person name="Hiltunen Thoren M."/>
            <person name="Johannesson H."/>
        </authorList>
    </citation>
    <scope>NUCLEOTIDE SEQUENCE</scope>
    <source>
        <strain evidence="2">CBS 168.71</strain>
    </source>
</reference>
<comment type="caution">
    <text evidence="2">The sequence shown here is derived from an EMBL/GenBank/DDBJ whole genome shotgun (WGS) entry which is preliminary data.</text>
</comment>
<feature type="region of interest" description="Disordered" evidence="1">
    <location>
        <begin position="1"/>
        <end position="41"/>
    </location>
</feature>
<dbReference type="GeneID" id="87845876"/>
<dbReference type="AlphaFoldDB" id="A0AAE0HP59"/>
<dbReference type="Proteomes" id="UP001278766">
    <property type="component" value="Unassembled WGS sequence"/>
</dbReference>
<proteinExistence type="predicted"/>
<accession>A0AAE0HP59</accession>
<sequence>MERETSRPISPDIRQPTSLIAGPDLQHTKPAHLHKHGAPPSHHHGDYIYPANCHLTPPRRSHLTWLREASYCLFIARCDETIPYRPNTLPLSHTSNKRATCLRRARIPGCVVEPPFGRPTSVWLAFGSLDISGSSGTTHLVSRLPGSLPREPCRRPNKSLAAFWLGLWFRSMIAEQDPIRSLQLENRFTAPITQASQLSCLLRK</sequence>
<reference evidence="2" key="2">
    <citation type="submission" date="2023-06" db="EMBL/GenBank/DDBJ databases">
        <authorList>
            <consortium name="Lawrence Berkeley National Laboratory"/>
            <person name="Haridas S."/>
            <person name="Hensen N."/>
            <person name="Bonometti L."/>
            <person name="Westerberg I."/>
            <person name="Brannstrom I.O."/>
            <person name="Guillou S."/>
            <person name="Cros-Aarteil S."/>
            <person name="Calhoun S."/>
            <person name="Kuo A."/>
            <person name="Mondo S."/>
            <person name="Pangilinan J."/>
            <person name="Riley R."/>
            <person name="Labutti K."/>
            <person name="Andreopoulos B."/>
            <person name="Lipzen A."/>
            <person name="Chen C."/>
            <person name="Yanf M."/>
            <person name="Daum C."/>
            <person name="Ng V."/>
            <person name="Clum A."/>
            <person name="Steindorff A."/>
            <person name="Ohm R."/>
            <person name="Martin F."/>
            <person name="Silar P."/>
            <person name="Natvig D."/>
            <person name="Lalanne C."/>
            <person name="Gautier V."/>
            <person name="Ament-Velasquez S.L."/>
            <person name="Kruys A."/>
            <person name="Hutchinson M.I."/>
            <person name="Powell A.J."/>
            <person name="Barry K."/>
            <person name="Miller A.N."/>
            <person name="Grigoriev I.V."/>
            <person name="Debuchy R."/>
            <person name="Gladieux P."/>
            <person name="Thoren M.H."/>
            <person name="Johannesson H."/>
        </authorList>
    </citation>
    <scope>NUCLEOTIDE SEQUENCE</scope>
    <source>
        <strain evidence="2">CBS 168.71</strain>
    </source>
</reference>